<dbReference type="AlphaFoldDB" id="A0A1I0N094"/>
<gene>
    <name evidence="1" type="ORF">SAMN04488515_0343</name>
</gene>
<reference evidence="1 2" key="1">
    <citation type="submission" date="2016-10" db="EMBL/GenBank/DDBJ databases">
        <authorList>
            <person name="de Groot N.N."/>
        </authorList>
    </citation>
    <scope>NUCLEOTIDE SEQUENCE [LARGE SCALE GENOMIC DNA]</scope>
    <source>
        <strain evidence="1 2">DSM 17925</strain>
    </source>
</reference>
<protein>
    <submittedName>
        <fullName evidence="1">Uncharacterized protein</fullName>
    </submittedName>
</protein>
<accession>A0A1I0N094</accession>
<dbReference type="RefSeq" id="WP_242650458.1">
    <property type="nucleotide sequence ID" value="NZ_FOIZ01000001.1"/>
</dbReference>
<name>A0A1I0N094_9RHOB</name>
<sequence length="58" mass="6485">MQHIQIEVCESLPTNDALNGQRAKGLIADTLTPNVEMRDLYPKLGLVEPMEPIDTTTY</sequence>
<evidence type="ECO:0000313" key="2">
    <source>
        <dbReference type="Proteomes" id="UP000199167"/>
    </source>
</evidence>
<proteinExistence type="predicted"/>
<evidence type="ECO:0000313" key="1">
    <source>
        <dbReference type="EMBL" id="SEV94442.1"/>
    </source>
</evidence>
<dbReference type="EMBL" id="FOIZ01000001">
    <property type="protein sequence ID" value="SEV94442.1"/>
    <property type="molecule type" value="Genomic_DNA"/>
</dbReference>
<dbReference type="Proteomes" id="UP000199167">
    <property type="component" value="Unassembled WGS sequence"/>
</dbReference>
<keyword evidence="2" id="KW-1185">Reference proteome</keyword>
<dbReference type="STRING" id="364200.SAMN04488515_0343"/>
<organism evidence="1 2">
    <name type="scientific">Cognatiyoonia koreensis</name>
    <dbReference type="NCBI Taxonomy" id="364200"/>
    <lineage>
        <taxon>Bacteria</taxon>
        <taxon>Pseudomonadati</taxon>
        <taxon>Pseudomonadota</taxon>
        <taxon>Alphaproteobacteria</taxon>
        <taxon>Rhodobacterales</taxon>
        <taxon>Paracoccaceae</taxon>
        <taxon>Cognatiyoonia</taxon>
    </lineage>
</organism>